<feature type="transmembrane region" description="Helical" evidence="1">
    <location>
        <begin position="86"/>
        <end position="105"/>
    </location>
</feature>
<organism evidence="2 3">
    <name type="scientific">Rufibacter hautae</name>
    <dbReference type="NCBI Taxonomy" id="2595005"/>
    <lineage>
        <taxon>Bacteria</taxon>
        <taxon>Pseudomonadati</taxon>
        <taxon>Bacteroidota</taxon>
        <taxon>Cytophagia</taxon>
        <taxon>Cytophagales</taxon>
        <taxon>Hymenobacteraceae</taxon>
        <taxon>Rufibacter</taxon>
    </lineage>
</organism>
<feature type="transmembrane region" description="Helical" evidence="1">
    <location>
        <begin position="53"/>
        <end position="74"/>
    </location>
</feature>
<feature type="transmembrane region" description="Helical" evidence="1">
    <location>
        <begin position="125"/>
        <end position="143"/>
    </location>
</feature>
<name>A0A5B6TS28_9BACT</name>
<keyword evidence="1" id="KW-0472">Membrane</keyword>
<dbReference type="EMBL" id="VKKY01000001">
    <property type="protein sequence ID" value="KAA3439328.1"/>
    <property type="molecule type" value="Genomic_DNA"/>
</dbReference>
<protein>
    <submittedName>
        <fullName evidence="2">Uncharacterized protein</fullName>
    </submittedName>
</protein>
<dbReference type="RefSeq" id="WP_149088972.1">
    <property type="nucleotide sequence ID" value="NZ_VKKY01000001.1"/>
</dbReference>
<proteinExistence type="predicted"/>
<dbReference type="OrthoDB" id="1372856at2"/>
<evidence type="ECO:0000256" key="1">
    <source>
        <dbReference type="SAM" id="Phobius"/>
    </source>
</evidence>
<reference evidence="2 3" key="1">
    <citation type="submission" date="2019-07" db="EMBL/GenBank/DDBJ databases">
        <title>Rufibacter sp. nov., isolated from lake sediment.</title>
        <authorList>
            <person name="Qu J.-H."/>
        </authorList>
    </citation>
    <scope>NUCLEOTIDE SEQUENCE [LARGE SCALE GENOMIC DNA]</scope>
    <source>
        <strain evidence="2 3">NBS58-1</strain>
    </source>
</reference>
<gene>
    <name evidence="2" type="ORF">FOA19_01190</name>
</gene>
<dbReference type="Proteomes" id="UP000324133">
    <property type="component" value="Unassembled WGS sequence"/>
</dbReference>
<comment type="caution">
    <text evidence="2">The sequence shown here is derived from an EMBL/GenBank/DDBJ whole genome shotgun (WGS) entry which is preliminary data.</text>
</comment>
<accession>A0A5B6TS28</accession>
<evidence type="ECO:0000313" key="3">
    <source>
        <dbReference type="Proteomes" id="UP000324133"/>
    </source>
</evidence>
<evidence type="ECO:0000313" key="2">
    <source>
        <dbReference type="EMBL" id="KAA3439328.1"/>
    </source>
</evidence>
<keyword evidence="1" id="KW-0812">Transmembrane</keyword>
<dbReference type="AlphaFoldDB" id="A0A5B6TS28"/>
<feature type="transmembrane region" description="Helical" evidence="1">
    <location>
        <begin position="28"/>
        <end position="46"/>
    </location>
</feature>
<keyword evidence="1" id="KW-1133">Transmembrane helix</keyword>
<keyword evidence="3" id="KW-1185">Reference proteome</keyword>
<sequence>MMKFASPFLLGFILIIVSNIIGHYKPSFSLMATAVLPFIIVGILNTKLYKINFLLTVMYGYVIILFNDWLVRVYAWGIHNQLKKDVILLLSVIAFILCSGCMLIFSFTRTATVEKKTVTRLKNSISVVVCGAFAAAFYFVFLIEL</sequence>